<evidence type="ECO:0000256" key="1">
    <source>
        <dbReference type="ARBA" id="ARBA00008861"/>
    </source>
</evidence>
<evidence type="ECO:0000313" key="10">
    <source>
        <dbReference type="Proteomes" id="UP000050491"/>
    </source>
</evidence>
<dbReference type="InterPro" id="IPR039126">
    <property type="entry name" value="GGACT"/>
</dbReference>
<evidence type="ECO:0000313" key="11">
    <source>
        <dbReference type="Proteomes" id="UP000053724"/>
    </source>
</evidence>
<dbReference type="EMBL" id="NMSH01000014">
    <property type="protein sequence ID" value="PAR20747.1"/>
    <property type="molecule type" value="Genomic_DNA"/>
</dbReference>
<evidence type="ECO:0000313" key="5">
    <source>
        <dbReference type="EMBL" id="KDO13874.1"/>
    </source>
</evidence>
<evidence type="ECO:0000313" key="6">
    <source>
        <dbReference type="EMBL" id="KQA24259.1"/>
    </source>
</evidence>
<reference evidence="12" key="3">
    <citation type="submission" date="2017-07" db="EMBL/GenBank/DDBJ databases">
        <authorList>
            <person name="Boucher Y."/>
            <person name="Orata F.D."/>
        </authorList>
    </citation>
    <scope>NUCLEOTIDE SEQUENCE [LARGE SCALE GENOMIC DNA]</scope>
    <source>
        <strain evidence="12">OYP9E10</strain>
    </source>
</reference>
<dbReference type="SUPFAM" id="SSF110857">
    <property type="entry name" value="Gamma-glutamyl cyclotransferase-like"/>
    <property type="match status" value="1"/>
</dbReference>
<dbReference type="InterPro" id="IPR009288">
    <property type="entry name" value="AIG2-like_dom"/>
</dbReference>
<dbReference type="RefSeq" id="WP_001164260.1">
    <property type="nucleotide sequence ID" value="NZ_ACZT01000021.1"/>
</dbReference>
<dbReference type="CDD" id="cd06661">
    <property type="entry name" value="GGCT_like"/>
    <property type="match status" value="1"/>
</dbReference>
<organism evidence="6 11">
    <name type="scientific">Vibrio metoecus</name>
    <dbReference type="NCBI Taxonomy" id="1481663"/>
    <lineage>
        <taxon>Bacteria</taxon>
        <taxon>Pseudomonadati</taxon>
        <taxon>Pseudomonadota</taxon>
        <taxon>Gammaproteobacteria</taxon>
        <taxon>Vibrionales</taxon>
        <taxon>Vibrionaceae</taxon>
        <taxon>Vibrio</taxon>
    </lineage>
</organism>
<evidence type="ECO:0000256" key="2">
    <source>
        <dbReference type="PIRSR" id="PIRSR639126-1"/>
    </source>
</evidence>
<dbReference type="Proteomes" id="UP000027331">
    <property type="component" value="Unassembled WGS sequence"/>
</dbReference>
<dbReference type="Proteomes" id="UP000216173">
    <property type="component" value="Unassembled WGS sequence"/>
</dbReference>
<feature type="active site" description="Proton acceptor" evidence="2">
    <location>
        <position position="73"/>
    </location>
</feature>
<dbReference type="Pfam" id="PF06094">
    <property type="entry name" value="GGACT"/>
    <property type="match status" value="1"/>
</dbReference>
<evidence type="ECO:0000259" key="4">
    <source>
        <dbReference type="Pfam" id="PF06094"/>
    </source>
</evidence>
<gene>
    <name evidence="6" type="ORF">AAY55_03480</name>
    <name evidence="8" type="ORF">CGU03_10465</name>
    <name evidence="5" type="ORF">DP83_15905</name>
    <name evidence="7" type="ORF">XV92_05965</name>
</gene>
<evidence type="ECO:0000313" key="8">
    <source>
        <dbReference type="EMBL" id="PAR20747.1"/>
    </source>
</evidence>
<comment type="similarity">
    <text evidence="1 3">Belongs to the gamma-glutamylcyclotransferase family.</text>
</comment>
<dbReference type="AlphaFoldDB" id="A0A067B674"/>
<evidence type="ECO:0000256" key="3">
    <source>
        <dbReference type="RuleBase" id="RU367036"/>
    </source>
</evidence>
<dbReference type="PANTHER" id="PTHR12510">
    <property type="entry name" value="TROPONIN C-AKIN-1 PROTEIN"/>
    <property type="match status" value="1"/>
</dbReference>
<dbReference type="InterPro" id="IPR036568">
    <property type="entry name" value="GGCT-like_sf"/>
</dbReference>
<reference evidence="5 9" key="1">
    <citation type="submission" date="2014-04" db="EMBL/GenBank/DDBJ databases">
        <title>Vibrio metecus sp. nov., a close relative of Vibrio cholerae isolated from coastal brackish ponds and clinical specimens.</title>
        <authorList>
            <person name="Kirchberger P.C."/>
            <person name="Turnsek M."/>
            <person name="Hunt D.E."/>
            <person name="Haley B.J."/>
            <person name="Colwell R."/>
            <person name="Polz M.F."/>
            <person name="Tarr C.L."/>
            <person name="Boucher Y."/>
        </authorList>
    </citation>
    <scope>NUCLEOTIDE SEQUENCE [LARGE SCALE GENOMIC DNA]</scope>
    <source>
        <strain evidence="5">OP3H</strain>
        <strain evidence="9">PPCK-2014</strain>
    </source>
</reference>
<reference evidence="8" key="4">
    <citation type="submission" date="2017-07" db="EMBL/GenBank/DDBJ databases">
        <authorList>
            <person name="Sun Z.S."/>
            <person name="Albrecht U."/>
            <person name="Echele G."/>
            <person name="Lee C.C."/>
        </authorList>
    </citation>
    <scope>NUCLEOTIDE SEQUENCE [LARGE SCALE GENOMIC DNA]</scope>
    <source>
        <strain evidence="8">OYP9E10</strain>
    </source>
</reference>
<dbReference type="EMBL" id="LCUF01000003">
    <property type="protein sequence ID" value="KQA24259.1"/>
    <property type="molecule type" value="Genomic_DNA"/>
</dbReference>
<dbReference type="InterPro" id="IPR013024">
    <property type="entry name" value="GGCT-like"/>
</dbReference>
<dbReference type="EMBL" id="JJMN01000062">
    <property type="protein sequence ID" value="KDO13874.1"/>
    <property type="molecule type" value="Genomic_DNA"/>
</dbReference>
<dbReference type="GO" id="GO:0005829">
    <property type="term" value="C:cytosol"/>
    <property type="evidence" value="ECO:0007669"/>
    <property type="project" value="TreeGrafter"/>
</dbReference>
<dbReference type="GO" id="GO:0061929">
    <property type="term" value="F:gamma-glutamylaminecyclotransferase activity"/>
    <property type="evidence" value="ECO:0007669"/>
    <property type="project" value="InterPro"/>
</dbReference>
<dbReference type="Proteomes" id="UP000053724">
    <property type="component" value="Unassembled WGS sequence"/>
</dbReference>
<dbReference type="PANTHER" id="PTHR12510:SF4">
    <property type="entry name" value="GAMMA-GLUTAMYLAMINECYCLOTRANSFERASE"/>
    <property type="match status" value="1"/>
</dbReference>
<sequence>MQHLVFVYGTLRHGESNHTYLQQSQLLGQFETKPEYALYDLGAYPGLVEGHQSVHGEVYLVDEHTLAQLDILEDVPIEYRRDTIETPFGTAWIYIYQETHRLHSLIDSGDWCQRV</sequence>
<reference evidence="10 11" key="2">
    <citation type="journal article" date="2015" name="Genome Biol. Evol.">
        <title>The Dynamics of Genetic Interactions between Vibrio metoecus and Vibrio cholerae, Two Close Relatives Co-Occurring in the Environment.</title>
        <authorList>
            <person name="Orata F.D."/>
            <person name="Kirchberger P.C."/>
            <person name="Meheust R."/>
            <person name="Barlow E.J."/>
            <person name="Tarr C.L."/>
            <person name="Boucher Y."/>
        </authorList>
    </citation>
    <scope>NUCLEOTIDE SEQUENCE [LARGE SCALE GENOMIC DNA]</scope>
    <source>
        <strain evidence="6 11">08-2459</strain>
        <strain evidence="7 10">YB5B04</strain>
    </source>
</reference>
<keyword evidence="6" id="KW-0808">Transferase</keyword>
<accession>A0A067B674</accession>
<evidence type="ECO:0000313" key="7">
    <source>
        <dbReference type="EMBL" id="KQB03089.1"/>
    </source>
</evidence>
<dbReference type="Gene3D" id="3.10.490.10">
    <property type="entry name" value="Gamma-glutamyl cyclotransferase-like"/>
    <property type="match status" value="1"/>
</dbReference>
<dbReference type="Proteomes" id="UP000050491">
    <property type="component" value="Unassembled WGS sequence"/>
</dbReference>
<name>A0A067B674_VIBMT</name>
<evidence type="ECO:0000313" key="9">
    <source>
        <dbReference type="Proteomes" id="UP000027331"/>
    </source>
</evidence>
<dbReference type="GO" id="GO:0016740">
    <property type="term" value="F:transferase activity"/>
    <property type="evidence" value="ECO:0007669"/>
    <property type="project" value="UniProtKB-KW"/>
</dbReference>
<keyword evidence="9" id="KW-1185">Reference proteome</keyword>
<comment type="caution">
    <text evidence="6">The sequence shown here is derived from an EMBL/GenBank/DDBJ whole genome shotgun (WGS) entry which is preliminary data.</text>
</comment>
<dbReference type="GeneID" id="94012801"/>
<dbReference type="FunFam" id="3.10.490.10:FF:000001">
    <property type="entry name" value="Gamma-glutamylcyclotransferase ytfP"/>
    <property type="match status" value="1"/>
</dbReference>
<protein>
    <recommendedName>
        <fullName evidence="3">Gamma-glutamylcyclotransferase family protein</fullName>
    </recommendedName>
</protein>
<dbReference type="PATRIC" id="fig|1481663.11.peg.2115"/>
<dbReference type="OrthoDB" id="482277at2"/>
<dbReference type="EMBL" id="LBGP01000008">
    <property type="protein sequence ID" value="KQB03089.1"/>
    <property type="molecule type" value="Genomic_DNA"/>
</dbReference>
<feature type="domain" description="Gamma-glutamylcyclotransferase AIG2-like" evidence="4">
    <location>
        <begin position="5"/>
        <end position="112"/>
    </location>
</feature>
<evidence type="ECO:0000313" key="12">
    <source>
        <dbReference type="Proteomes" id="UP000216173"/>
    </source>
</evidence>
<proteinExistence type="inferred from homology"/>